<keyword evidence="2" id="KW-0238">DNA-binding</keyword>
<evidence type="ECO:0000313" key="5">
    <source>
        <dbReference type="EMBL" id="QJF49968.1"/>
    </source>
</evidence>
<gene>
    <name evidence="5" type="ORF">G3256_01680</name>
</gene>
<evidence type="ECO:0000256" key="3">
    <source>
        <dbReference type="ARBA" id="ARBA00023163"/>
    </source>
</evidence>
<dbReference type="InterPro" id="IPR000524">
    <property type="entry name" value="Tscrpt_reg_HTH_GntR"/>
</dbReference>
<evidence type="ECO:0000256" key="2">
    <source>
        <dbReference type="ARBA" id="ARBA00023125"/>
    </source>
</evidence>
<dbReference type="SMART" id="SM00895">
    <property type="entry name" value="FCD"/>
    <property type="match status" value="1"/>
</dbReference>
<dbReference type="Pfam" id="PF00392">
    <property type="entry name" value="GntR"/>
    <property type="match status" value="1"/>
</dbReference>
<evidence type="ECO:0000256" key="1">
    <source>
        <dbReference type="ARBA" id="ARBA00023015"/>
    </source>
</evidence>
<sequence length="229" mass="26237">MRTQDADIFDDMRHRLITGEFGYGIKLRAEKLRSDYNCSASTVREVLFRLSTVGLVDFQEQRGFRSPEQSVERQHDLTHMRIMLESEGACLSIRLGGVEWESRLSAAHHKLSHIEMRVRSSGDVSPLLSLWSRAEQEFHETLIEASGSALLIRTHQVIYEQFRQQLVSAETNYGYFPENIPEHQAILDAALDRNEDLVRKRVHDHLSRNLSTPLPVPHQAVAFGKSSLM</sequence>
<dbReference type="GO" id="GO:0003677">
    <property type="term" value="F:DNA binding"/>
    <property type="evidence" value="ECO:0007669"/>
    <property type="project" value="UniProtKB-KW"/>
</dbReference>
<keyword evidence="1" id="KW-0805">Transcription regulation</keyword>
<dbReference type="InterPro" id="IPR008920">
    <property type="entry name" value="TF_FadR/GntR_C"/>
</dbReference>
<dbReference type="InterPro" id="IPR011711">
    <property type="entry name" value="GntR_C"/>
</dbReference>
<keyword evidence="3" id="KW-0804">Transcription</keyword>
<dbReference type="PANTHER" id="PTHR43537:SF20">
    <property type="entry name" value="HTH-TYPE TRANSCRIPTIONAL REPRESSOR GLAR"/>
    <property type="match status" value="1"/>
</dbReference>
<dbReference type="Gene3D" id="1.20.120.530">
    <property type="entry name" value="GntR ligand-binding domain-like"/>
    <property type="match status" value="1"/>
</dbReference>
<dbReference type="SUPFAM" id="SSF48008">
    <property type="entry name" value="GntR ligand-binding domain-like"/>
    <property type="match status" value="1"/>
</dbReference>
<dbReference type="PROSITE" id="PS50949">
    <property type="entry name" value="HTH_GNTR"/>
    <property type="match status" value="1"/>
</dbReference>
<protein>
    <submittedName>
        <fullName evidence="5">GntR family transcriptional regulator</fullName>
    </submittedName>
</protein>
<evidence type="ECO:0000313" key="6">
    <source>
        <dbReference type="Proteomes" id="UP000503308"/>
    </source>
</evidence>
<dbReference type="SUPFAM" id="SSF46785">
    <property type="entry name" value="Winged helix' DNA-binding domain"/>
    <property type="match status" value="1"/>
</dbReference>
<dbReference type="Gene3D" id="1.10.10.10">
    <property type="entry name" value="Winged helix-like DNA-binding domain superfamily/Winged helix DNA-binding domain"/>
    <property type="match status" value="1"/>
</dbReference>
<evidence type="ECO:0000259" key="4">
    <source>
        <dbReference type="PROSITE" id="PS50949"/>
    </source>
</evidence>
<dbReference type="AlphaFoldDB" id="A0A858SQ38"/>
<dbReference type="PANTHER" id="PTHR43537">
    <property type="entry name" value="TRANSCRIPTIONAL REGULATOR, GNTR FAMILY"/>
    <property type="match status" value="1"/>
</dbReference>
<dbReference type="RefSeq" id="WP_169639194.1">
    <property type="nucleotide sequence ID" value="NZ_CP048788.1"/>
</dbReference>
<dbReference type="Proteomes" id="UP000503308">
    <property type="component" value="Chromosome"/>
</dbReference>
<keyword evidence="6" id="KW-1185">Reference proteome</keyword>
<dbReference type="GO" id="GO:0003700">
    <property type="term" value="F:DNA-binding transcription factor activity"/>
    <property type="evidence" value="ECO:0007669"/>
    <property type="project" value="InterPro"/>
</dbReference>
<dbReference type="InterPro" id="IPR036390">
    <property type="entry name" value="WH_DNA-bd_sf"/>
</dbReference>
<dbReference type="EMBL" id="CP048788">
    <property type="protein sequence ID" value="QJF49968.1"/>
    <property type="molecule type" value="Genomic_DNA"/>
</dbReference>
<accession>A0A858SQ38</accession>
<dbReference type="KEGG" id="rpon:G3256_01680"/>
<reference evidence="5 6" key="1">
    <citation type="submission" date="2020-02" db="EMBL/GenBank/DDBJ databases">
        <title>Genome sequence of Roseobacter ponti.</title>
        <authorList>
            <person name="Hollensteiner J."/>
            <person name="Schneider D."/>
            <person name="Poehlein A."/>
            <person name="Daniel R."/>
        </authorList>
    </citation>
    <scope>NUCLEOTIDE SEQUENCE [LARGE SCALE GENOMIC DNA]</scope>
    <source>
        <strain evidence="5 6">DSM 106830</strain>
    </source>
</reference>
<name>A0A858SQ38_9RHOB</name>
<dbReference type="Pfam" id="PF07729">
    <property type="entry name" value="FCD"/>
    <property type="match status" value="1"/>
</dbReference>
<organism evidence="5 6">
    <name type="scientific">Roseobacter ponti</name>
    <dbReference type="NCBI Taxonomy" id="1891787"/>
    <lineage>
        <taxon>Bacteria</taxon>
        <taxon>Pseudomonadati</taxon>
        <taxon>Pseudomonadota</taxon>
        <taxon>Alphaproteobacteria</taxon>
        <taxon>Rhodobacterales</taxon>
        <taxon>Roseobacteraceae</taxon>
        <taxon>Roseobacter</taxon>
    </lineage>
</organism>
<feature type="domain" description="HTH gntR-type" evidence="4">
    <location>
        <begin position="2"/>
        <end position="69"/>
    </location>
</feature>
<proteinExistence type="predicted"/>
<dbReference type="InterPro" id="IPR036388">
    <property type="entry name" value="WH-like_DNA-bd_sf"/>
</dbReference>